<dbReference type="Pfam" id="PF00639">
    <property type="entry name" value="Rotamase"/>
    <property type="match status" value="1"/>
</dbReference>
<dbReference type="GO" id="GO:0005634">
    <property type="term" value="C:nucleus"/>
    <property type="evidence" value="ECO:0007669"/>
    <property type="project" value="TreeGrafter"/>
</dbReference>
<dbReference type="EC" id="5.2.1.8" evidence="5"/>
<dbReference type="PROSITE" id="PS50020">
    <property type="entry name" value="WW_DOMAIN_2"/>
    <property type="match status" value="1"/>
</dbReference>
<dbReference type="AlphaFoldDB" id="K3WE84"/>
<dbReference type="STRING" id="431595.K3WE84"/>
<dbReference type="InterPro" id="IPR046357">
    <property type="entry name" value="PPIase_dom_sf"/>
</dbReference>
<name>K3WE84_GLOUD</name>
<evidence type="ECO:0000259" key="8">
    <source>
        <dbReference type="PROSITE" id="PS50198"/>
    </source>
</evidence>
<dbReference type="InterPro" id="IPR001202">
    <property type="entry name" value="WW_dom"/>
</dbReference>
<dbReference type="Proteomes" id="UP000019132">
    <property type="component" value="Unassembled WGS sequence"/>
</dbReference>
<dbReference type="PROSITE" id="PS50198">
    <property type="entry name" value="PPIC_PPIASE_2"/>
    <property type="match status" value="1"/>
</dbReference>
<feature type="region of interest" description="Disordered" evidence="6">
    <location>
        <begin position="1"/>
        <end position="23"/>
    </location>
</feature>
<evidence type="ECO:0000256" key="3">
    <source>
        <dbReference type="ARBA" id="ARBA00023235"/>
    </source>
</evidence>
<evidence type="ECO:0000256" key="2">
    <source>
        <dbReference type="ARBA" id="ARBA00023110"/>
    </source>
</evidence>
<reference evidence="10" key="2">
    <citation type="submission" date="2010-04" db="EMBL/GenBank/DDBJ databases">
        <authorList>
            <person name="Buell R."/>
            <person name="Hamilton J."/>
            <person name="Hostetler J."/>
        </authorList>
    </citation>
    <scope>NUCLEOTIDE SEQUENCE [LARGE SCALE GENOMIC DNA]</scope>
    <source>
        <strain evidence="10">DAOM:BR144</strain>
    </source>
</reference>
<evidence type="ECO:0000313" key="10">
    <source>
        <dbReference type="Proteomes" id="UP000019132"/>
    </source>
</evidence>
<keyword evidence="2 4" id="KW-0697">Rotamase</keyword>
<evidence type="ECO:0000259" key="7">
    <source>
        <dbReference type="PROSITE" id="PS50020"/>
    </source>
</evidence>
<organism evidence="9 10">
    <name type="scientific">Globisporangium ultimum (strain ATCC 200006 / CBS 805.95 / DAOM BR144)</name>
    <name type="common">Pythium ultimum</name>
    <dbReference type="NCBI Taxonomy" id="431595"/>
    <lineage>
        <taxon>Eukaryota</taxon>
        <taxon>Sar</taxon>
        <taxon>Stramenopiles</taxon>
        <taxon>Oomycota</taxon>
        <taxon>Peronosporomycetes</taxon>
        <taxon>Pythiales</taxon>
        <taxon>Pythiaceae</taxon>
        <taxon>Globisporangium</taxon>
    </lineage>
</organism>
<dbReference type="InterPro" id="IPR051370">
    <property type="entry name" value="PPIase_Pin1"/>
</dbReference>
<dbReference type="GO" id="GO:0005829">
    <property type="term" value="C:cytosol"/>
    <property type="evidence" value="ECO:0007669"/>
    <property type="project" value="TreeGrafter"/>
</dbReference>
<dbReference type="HOGENOM" id="CLU_090028_0_2_1"/>
<feature type="domain" description="PpiC" evidence="8">
    <location>
        <begin position="74"/>
        <end position="196"/>
    </location>
</feature>
<dbReference type="InterPro" id="IPR036020">
    <property type="entry name" value="WW_dom_sf"/>
</dbReference>
<dbReference type="InterPro" id="IPR000297">
    <property type="entry name" value="PPIase_PpiC"/>
</dbReference>
<dbReference type="Gene3D" id="2.20.70.10">
    <property type="match status" value="1"/>
</dbReference>
<reference evidence="10" key="1">
    <citation type="journal article" date="2010" name="Genome Biol.">
        <title>Genome sequence of the necrotrophic plant pathogen Pythium ultimum reveals original pathogenicity mechanisms and effector repertoire.</title>
        <authorList>
            <person name="Levesque C.A."/>
            <person name="Brouwer H."/>
            <person name="Cano L."/>
            <person name="Hamilton J.P."/>
            <person name="Holt C."/>
            <person name="Huitema E."/>
            <person name="Raffaele S."/>
            <person name="Robideau G.P."/>
            <person name="Thines M."/>
            <person name="Win J."/>
            <person name="Zerillo M.M."/>
            <person name="Beakes G.W."/>
            <person name="Boore J.L."/>
            <person name="Busam D."/>
            <person name="Dumas B."/>
            <person name="Ferriera S."/>
            <person name="Fuerstenberg S.I."/>
            <person name="Gachon C.M."/>
            <person name="Gaulin E."/>
            <person name="Govers F."/>
            <person name="Grenville-Briggs L."/>
            <person name="Horner N."/>
            <person name="Hostetler J."/>
            <person name="Jiang R.H."/>
            <person name="Johnson J."/>
            <person name="Krajaejun T."/>
            <person name="Lin H."/>
            <person name="Meijer H.J."/>
            <person name="Moore B."/>
            <person name="Morris P."/>
            <person name="Phuntmart V."/>
            <person name="Puiu D."/>
            <person name="Shetty J."/>
            <person name="Stajich J.E."/>
            <person name="Tripathy S."/>
            <person name="Wawra S."/>
            <person name="van West P."/>
            <person name="Whitty B.R."/>
            <person name="Coutinho P.M."/>
            <person name="Henrissat B."/>
            <person name="Martin F."/>
            <person name="Thomas P.D."/>
            <person name="Tyler B.M."/>
            <person name="De Vries R.P."/>
            <person name="Kamoun S."/>
            <person name="Yandell M."/>
            <person name="Tisserat N."/>
            <person name="Buell C.R."/>
        </authorList>
    </citation>
    <scope>NUCLEOTIDE SEQUENCE</scope>
    <source>
        <strain evidence="10">DAOM:BR144</strain>
    </source>
</reference>
<proteinExistence type="predicted"/>
<evidence type="ECO:0000313" key="9">
    <source>
        <dbReference type="EnsemblProtists" id="PYU1_T003275"/>
    </source>
</evidence>
<dbReference type="Gene3D" id="3.10.50.40">
    <property type="match status" value="1"/>
</dbReference>
<dbReference type="InParanoid" id="K3WE84"/>
<sequence length="196" mass="21670">MSQSTSSQELPKGWKQVDSKSRPGKAYYLHVKTGEKTWKLSHVHAKEREFRHKAAKAKAGARQDKGGSSSSKSNESVQALHILVKHSGSRRPSSWRQESITRNKAVAIAKMEGIRDKLVACVKENPDRKEAVRELFEQIAKEESDCSSAKRGGDLGRFTRGKMTPPFEAASFALKVGELSDLVESDSGIHVILRVA</sequence>
<dbReference type="VEuPathDB" id="FungiDB:PYU1_G003268"/>
<dbReference type="FunFam" id="3.10.50.40:FF:000057">
    <property type="entry name" value="Peptidyl-prolyl cis-trans isomerase"/>
    <property type="match status" value="1"/>
</dbReference>
<dbReference type="SUPFAM" id="SSF51045">
    <property type="entry name" value="WW domain"/>
    <property type="match status" value="1"/>
</dbReference>
<reference evidence="9" key="3">
    <citation type="submission" date="2015-02" db="UniProtKB">
        <authorList>
            <consortium name="EnsemblProtists"/>
        </authorList>
    </citation>
    <scope>IDENTIFICATION</scope>
    <source>
        <strain evidence="9">DAOM BR144</strain>
    </source>
</reference>
<dbReference type="OMA" id="RGWKEVQ"/>
<protein>
    <recommendedName>
        <fullName evidence="5">Peptidyl-prolyl cis-trans isomerase</fullName>
        <ecNumber evidence="5">5.2.1.8</ecNumber>
    </recommendedName>
</protein>
<dbReference type="GO" id="GO:0080090">
    <property type="term" value="P:regulation of primary metabolic process"/>
    <property type="evidence" value="ECO:0007669"/>
    <property type="project" value="UniProtKB-ARBA"/>
</dbReference>
<dbReference type="PANTHER" id="PTHR10657:SF4">
    <property type="entry name" value="PEPTIDYL-PROLYL CIS-TRANS ISOMERASE-RELATED"/>
    <property type="match status" value="1"/>
</dbReference>
<comment type="catalytic activity">
    <reaction evidence="1 5">
        <text>[protein]-peptidylproline (omega=180) = [protein]-peptidylproline (omega=0)</text>
        <dbReference type="Rhea" id="RHEA:16237"/>
        <dbReference type="Rhea" id="RHEA-COMP:10747"/>
        <dbReference type="Rhea" id="RHEA-COMP:10748"/>
        <dbReference type="ChEBI" id="CHEBI:83833"/>
        <dbReference type="ChEBI" id="CHEBI:83834"/>
        <dbReference type="EC" id="5.2.1.8"/>
    </reaction>
</comment>
<dbReference type="EnsemblProtists" id="PYU1_T003275">
    <property type="protein sequence ID" value="PYU1_T003275"/>
    <property type="gene ID" value="PYU1_G003268"/>
</dbReference>
<accession>K3WE84</accession>
<keyword evidence="3 4" id="KW-0413">Isomerase</keyword>
<dbReference type="GO" id="GO:0060255">
    <property type="term" value="P:regulation of macromolecule metabolic process"/>
    <property type="evidence" value="ECO:0007669"/>
    <property type="project" value="UniProtKB-ARBA"/>
</dbReference>
<dbReference type="GO" id="GO:0003755">
    <property type="term" value="F:peptidyl-prolyl cis-trans isomerase activity"/>
    <property type="evidence" value="ECO:0007669"/>
    <property type="project" value="UniProtKB-UniRule"/>
</dbReference>
<feature type="domain" description="WW" evidence="7">
    <location>
        <begin position="8"/>
        <end position="43"/>
    </location>
</feature>
<evidence type="ECO:0000256" key="5">
    <source>
        <dbReference type="RuleBase" id="RU363014"/>
    </source>
</evidence>
<dbReference type="eggNOG" id="KOG3259">
    <property type="taxonomic scope" value="Eukaryota"/>
</dbReference>
<dbReference type="SUPFAM" id="SSF54534">
    <property type="entry name" value="FKBP-like"/>
    <property type="match status" value="1"/>
</dbReference>
<dbReference type="PANTHER" id="PTHR10657">
    <property type="entry name" value="PEPTIDYL-PROLYL CIS-TRANS ISOMERASE"/>
    <property type="match status" value="1"/>
</dbReference>
<evidence type="ECO:0000256" key="1">
    <source>
        <dbReference type="ARBA" id="ARBA00000971"/>
    </source>
</evidence>
<evidence type="ECO:0000256" key="4">
    <source>
        <dbReference type="PROSITE-ProRule" id="PRU00278"/>
    </source>
</evidence>
<dbReference type="EMBL" id="GL376603">
    <property type="status" value="NOT_ANNOTATED_CDS"/>
    <property type="molecule type" value="Genomic_DNA"/>
</dbReference>
<feature type="region of interest" description="Disordered" evidence="6">
    <location>
        <begin position="44"/>
        <end position="77"/>
    </location>
</feature>
<evidence type="ECO:0000256" key="6">
    <source>
        <dbReference type="SAM" id="MobiDB-lite"/>
    </source>
</evidence>
<keyword evidence="10" id="KW-1185">Reference proteome</keyword>